<dbReference type="Proteomes" id="UP000288805">
    <property type="component" value="Unassembled WGS sequence"/>
</dbReference>
<accession>A0A438KAY1</accession>
<comment type="caution">
    <text evidence="1">The sequence shown here is derived from an EMBL/GenBank/DDBJ whole genome shotgun (WGS) entry which is preliminary data.</text>
</comment>
<sequence>MEDEGLLTSKLERLPKLAGKDMTVTGMECALGGDRK</sequence>
<name>A0A438KAY1_VITVI</name>
<dbReference type="EMBL" id="QGNW01000011">
    <property type="protein sequence ID" value="RVX18343.1"/>
    <property type="molecule type" value="Genomic_DNA"/>
</dbReference>
<gene>
    <name evidence="1" type="ORF">CK203_006534</name>
</gene>
<reference evidence="1 2" key="1">
    <citation type="journal article" date="2018" name="PLoS Genet.">
        <title>Population sequencing reveals clonal diversity and ancestral inbreeding in the grapevine cultivar Chardonnay.</title>
        <authorList>
            <person name="Roach M.J."/>
            <person name="Johnson D.L."/>
            <person name="Bohlmann J."/>
            <person name="van Vuuren H.J."/>
            <person name="Jones S.J."/>
            <person name="Pretorius I.S."/>
            <person name="Schmidt S.A."/>
            <person name="Borneman A.R."/>
        </authorList>
    </citation>
    <scope>NUCLEOTIDE SEQUENCE [LARGE SCALE GENOMIC DNA]</scope>
    <source>
        <strain evidence="2">cv. Chardonnay</strain>
        <tissue evidence="1">Leaf</tissue>
    </source>
</reference>
<protein>
    <submittedName>
        <fullName evidence="1">Uncharacterized protein</fullName>
    </submittedName>
</protein>
<organism evidence="1 2">
    <name type="scientific">Vitis vinifera</name>
    <name type="common">Grape</name>
    <dbReference type="NCBI Taxonomy" id="29760"/>
    <lineage>
        <taxon>Eukaryota</taxon>
        <taxon>Viridiplantae</taxon>
        <taxon>Streptophyta</taxon>
        <taxon>Embryophyta</taxon>
        <taxon>Tracheophyta</taxon>
        <taxon>Spermatophyta</taxon>
        <taxon>Magnoliopsida</taxon>
        <taxon>eudicotyledons</taxon>
        <taxon>Gunneridae</taxon>
        <taxon>Pentapetalae</taxon>
        <taxon>rosids</taxon>
        <taxon>Vitales</taxon>
        <taxon>Vitaceae</taxon>
        <taxon>Viteae</taxon>
        <taxon>Vitis</taxon>
    </lineage>
</organism>
<evidence type="ECO:0000313" key="2">
    <source>
        <dbReference type="Proteomes" id="UP000288805"/>
    </source>
</evidence>
<evidence type="ECO:0000313" key="1">
    <source>
        <dbReference type="EMBL" id="RVX18343.1"/>
    </source>
</evidence>
<proteinExistence type="predicted"/>
<dbReference type="AlphaFoldDB" id="A0A438KAY1"/>